<accession>A0ABS8IRS1</accession>
<keyword evidence="2" id="KW-1185">Reference proteome</keyword>
<comment type="caution">
    <text evidence="1">The sequence shown here is derived from an EMBL/GenBank/DDBJ whole genome shotgun (WGS) entry which is preliminary data.</text>
</comment>
<organism evidence="1 2">
    <name type="scientific">Massilia agrisoli</name>
    <dbReference type="NCBI Taxonomy" id="2892444"/>
    <lineage>
        <taxon>Bacteria</taxon>
        <taxon>Pseudomonadati</taxon>
        <taxon>Pseudomonadota</taxon>
        <taxon>Betaproteobacteria</taxon>
        <taxon>Burkholderiales</taxon>
        <taxon>Oxalobacteraceae</taxon>
        <taxon>Telluria group</taxon>
        <taxon>Massilia</taxon>
    </lineage>
</organism>
<dbReference type="Pfam" id="PF14907">
    <property type="entry name" value="NTP_transf_5"/>
    <property type="match status" value="1"/>
</dbReference>
<dbReference type="Proteomes" id="UP001198701">
    <property type="component" value="Unassembled WGS sequence"/>
</dbReference>
<evidence type="ECO:0000313" key="2">
    <source>
        <dbReference type="Proteomes" id="UP001198701"/>
    </source>
</evidence>
<sequence length="356" mass="39829">MRLPLVVEALRQPGMMAGLTLADWDLLLRQAGSARLVNRLRAMLAEGGMLDAVPPQVRTHLDWSHTLAARHRRAVHWEVEQIRRALDGLGLQPILLKGAAYAAAALPPAEGRMFSDIDIMVPKDRLGEVEAALMMHGWVGTHTDAYDQRYYREWMHELPPMQNVKRDTLIDVHHAILPETARATPAPAKLRAASVAIPGQPGFRTLAPADMVLHSATHLFYGEFEHGLRDLVDIDRLLGHFGSDRAFWDGLAARARELELGRPLFYALRSAQRLLATEVPAQVLEDSRRDAPNVALLALMDWLFGHAMLPAHSSIDRFATAPARLLLYIRANWLRMPPLLLARHLFHKAFISPKPG</sequence>
<evidence type="ECO:0000313" key="1">
    <source>
        <dbReference type="EMBL" id="MCC6070621.1"/>
    </source>
</evidence>
<name>A0ABS8IRS1_9BURK</name>
<protein>
    <submittedName>
        <fullName evidence="1">Nucleotidyltransferase family protein</fullName>
    </submittedName>
</protein>
<dbReference type="InterPro" id="IPR039498">
    <property type="entry name" value="NTP_transf_5"/>
</dbReference>
<dbReference type="EMBL" id="JAJHPV010000010">
    <property type="protein sequence ID" value="MCC6070621.1"/>
    <property type="molecule type" value="Genomic_DNA"/>
</dbReference>
<gene>
    <name evidence="1" type="ORF">LMJ30_06595</name>
</gene>
<reference evidence="1 2" key="1">
    <citation type="submission" date="2021-11" db="EMBL/GenBank/DDBJ databases">
        <authorList>
            <person name="Huq M.A."/>
        </authorList>
    </citation>
    <scope>NUCLEOTIDE SEQUENCE [LARGE SCALE GENOMIC DNA]</scope>
    <source>
        <strain evidence="1 2">MAHUQ-52</strain>
    </source>
</reference>
<proteinExistence type="predicted"/>
<dbReference type="RefSeq" id="WP_229431549.1">
    <property type="nucleotide sequence ID" value="NZ_JAJHPV010000010.1"/>
</dbReference>